<evidence type="ECO:0000256" key="2">
    <source>
        <dbReference type="ARBA" id="ARBA00023157"/>
    </source>
</evidence>
<protein>
    <recommendedName>
        <fullName evidence="4">Apple domain-containing protein</fullName>
    </recommendedName>
</protein>
<dbReference type="GO" id="GO:0005576">
    <property type="term" value="C:extracellular region"/>
    <property type="evidence" value="ECO:0007669"/>
    <property type="project" value="InterPro"/>
</dbReference>
<dbReference type="InterPro" id="IPR000177">
    <property type="entry name" value="Apple"/>
</dbReference>
<reference evidence="5" key="1">
    <citation type="submission" date="2021-11" db="EMBL/GenBank/DDBJ databases">
        <authorList>
            <person name="Schell T."/>
        </authorList>
    </citation>
    <scope>NUCLEOTIDE SEQUENCE</scope>
    <source>
        <strain evidence="5">M5</strain>
    </source>
</reference>
<proteinExistence type="predicted"/>
<dbReference type="GO" id="GO:0006508">
    <property type="term" value="P:proteolysis"/>
    <property type="evidence" value="ECO:0007669"/>
    <property type="project" value="InterPro"/>
</dbReference>
<keyword evidence="3" id="KW-0812">Transmembrane</keyword>
<feature type="transmembrane region" description="Helical" evidence="3">
    <location>
        <begin position="48"/>
        <end position="69"/>
    </location>
</feature>
<dbReference type="AlphaFoldDB" id="A0A8J2S519"/>
<dbReference type="OrthoDB" id="6363414at2759"/>
<keyword evidence="3" id="KW-0472">Membrane</keyword>
<dbReference type="Pfam" id="PF14295">
    <property type="entry name" value="PAN_4"/>
    <property type="match status" value="2"/>
</dbReference>
<dbReference type="Proteomes" id="UP000789390">
    <property type="component" value="Unassembled WGS sequence"/>
</dbReference>
<dbReference type="EMBL" id="CAKKLH010000292">
    <property type="protein sequence ID" value="CAH0109593.1"/>
    <property type="molecule type" value="Genomic_DNA"/>
</dbReference>
<dbReference type="InterPro" id="IPR003609">
    <property type="entry name" value="Pan_app"/>
</dbReference>
<keyword evidence="6" id="KW-1185">Reference proteome</keyword>
<dbReference type="CDD" id="cd01100">
    <property type="entry name" value="APPLE_Factor_XI_like"/>
    <property type="match status" value="1"/>
</dbReference>
<comment type="caution">
    <text evidence="5">The sequence shown here is derived from an EMBL/GenBank/DDBJ whole genome shotgun (WGS) entry which is preliminary data.</text>
</comment>
<keyword evidence="1" id="KW-0677">Repeat</keyword>
<evidence type="ECO:0000256" key="1">
    <source>
        <dbReference type="ARBA" id="ARBA00022737"/>
    </source>
</evidence>
<feature type="domain" description="Apple" evidence="4">
    <location>
        <begin position="179"/>
        <end position="214"/>
    </location>
</feature>
<gene>
    <name evidence="5" type="ORF">DGAL_LOCUS13074</name>
</gene>
<dbReference type="Gene3D" id="3.50.4.10">
    <property type="entry name" value="Hepatocyte Growth Factor"/>
    <property type="match status" value="2"/>
</dbReference>
<evidence type="ECO:0000259" key="4">
    <source>
        <dbReference type="Pfam" id="PF14295"/>
    </source>
</evidence>
<keyword evidence="2" id="KW-1015">Disulfide bond</keyword>
<evidence type="ECO:0000256" key="3">
    <source>
        <dbReference type="SAM" id="Phobius"/>
    </source>
</evidence>
<evidence type="ECO:0000313" key="5">
    <source>
        <dbReference type="EMBL" id="CAH0109593.1"/>
    </source>
</evidence>
<organism evidence="5 6">
    <name type="scientific">Daphnia galeata</name>
    <dbReference type="NCBI Taxonomy" id="27404"/>
    <lineage>
        <taxon>Eukaryota</taxon>
        <taxon>Metazoa</taxon>
        <taxon>Ecdysozoa</taxon>
        <taxon>Arthropoda</taxon>
        <taxon>Crustacea</taxon>
        <taxon>Branchiopoda</taxon>
        <taxon>Diplostraca</taxon>
        <taxon>Cladocera</taxon>
        <taxon>Anomopoda</taxon>
        <taxon>Daphniidae</taxon>
        <taxon>Daphnia</taxon>
    </lineage>
</organism>
<feature type="domain" description="Apple" evidence="4">
    <location>
        <begin position="94"/>
        <end position="122"/>
    </location>
</feature>
<keyword evidence="3" id="KW-1133">Transmembrane helix</keyword>
<sequence length="243" mass="26408">MLKPRHRPPYKKGIISIRMFNQETSQHLFNCCQSSPVNFKHLNKMMKISSILSVVLLIAAVSMTTVSGWTQLNVGDGGLSRWKSNCRLDGKFMTTKSSSPEQCGGVCIAQSGCTHFSHGHGTCFMYNAPNGKAIDHPVEPGWVSSIVLLIAAVSSMTTVSARDWKVSDDGLYRWDWKCDFNGHDIGTFPAKADQCGGVCIANPSCTHFTYSGGTCFMKRNTGSLTEHISSGAIICGFILGRSG</sequence>
<evidence type="ECO:0000313" key="6">
    <source>
        <dbReference type="Proteomes" id="UP000789390"/>
    </source>
</evidence>
<name>A0A8J2S519_9CRUS</name>
<accession>A0A8J2S519</accession>